<dbReference type="InterPro" id="IPR004375">
    <property type="entry name" value="NanQ/TabA/YiaL"/>
</dbReference>
<evidence type="ECO:0000313" key="1">
    <source>
        <dbReference type="EMBL" id="QOQ98954.1"/>
    </source>
</evidence>
<proteinExistence type="predicted"/>
<name>A0A7M1MHC2_CAMLA</name>
<accession>A0A7M1MHC2</accession>
<sequence length="162" mass="19078">MAIFCKLRDIGRYNIKDLNLIFSYLSSCINLNSKEFQRLHAYNIGAFEKIELTKDIFVLEQTYFAKNKNQAFFESHKDYIDIQFIVSGKEKIEFGDKELFEVEKEYDKTKDLIIYKKPKFLTSSLILNENDIAIFYPEDVHMPGLSIEDDSYIIKTVVKCKI</sequence>
<dbReference type="Gene3D" id="2.60.120.370">
    <property type="entry name" value="YhcH/YjgK/YiaL"/>
    <property type="match status" value="1"/>
</dbReference>
<evidence type="ECO:0000313" key="2">
    <source>
        <dbReference type="Proteomes" id="UP000594890"/>
    </source>
</evidence>
<dbReference type="NCBIfam" id="TIGR00022">
    <property type="entry name" value="YhcH/YjgK/YiaL family protein"/>
    <property type="match status" value="1"/>
</dbReference>
<gene>
    <name evidence="1" type="ORF">HW242_04310</name>
</gene>
<dbReference type="GO" id="GO:0005829">
    <property type="term" value="C:cytosol"/>
    <property type="evidence" value="ECO:0007669"/>
    <property type="project" value="TreeGrafter"/>
</dbReference>
<dbReference type="AlphaFoldDB" id="A0A7M1MHC2"/>
<dbReference type="PANTHER" id="PTHR34986:SF1">
    <property type="entry name" value="PROTEIN YIAL"/>
    <property type="match status" value="1"/>
</dbReference>
<dbReference type="Proteomes" id="UP000594890">
    <property type="component" value="Chromosome"/>
</dbReference>
<dbReference type="Pfam" id="PF04074">
    <property type="entry name" value="DUF386"/>
    <property type="match status" value="1"/>
</dbReference>
<organism evidence="1 2">
    <name type="scientific">Campylobacter lari</name>
    <dbReference type="NCBI Taxonomy" id="201"/>
    <lineage>
        <taxon>Bacteria</taxon>
        <taxon>Pseudomonadati</taxon>
        <taxon>Campylobacterota</taxon>
        <taxon>Epsilonproteobacteria</taxon>
        <taxon>Campylobacterales</taxon>
        <taxon>Campylobacteraceae</taxon>
        <taxon>Campylobacter</taxon>
    </lineage>
</organism>
<dbReference type="InterPro" id="IPR037012">
    <property type="entry name" value="NanQ/TabA/YiaL_sf"/>
</dbReference>
<dbReference type="EMBL" id="CP063088">
    <property type="protein sequence ID" value="QOQ98954.1"/>
    <property type="molecule type" value="Genomic_DNA"/>
</dbReference>
<dbReference type="PANTHER" id="PTHR34986">
    <property type="entry name" value="EVOLVED BETA-GALACTOSIDASE SUBUNIT BETA"/>
    <property type="match status" value="1"/>
</dbReference>
<protein>
    <submittedName>
        <fullName evidence="1">YhcH/YjgK/YiaL family protein</fullName>
    </submittedName>
</protein>
<dbReference type="SUPFAM" id="SSF51197">
    <property type="entry name" value="Clavaminate synthase-like"/>
    <property type="match status" value="1"/>
</dbReference>
<reference evidence="1 2" key="1">
    <citation type="submission" date="2020-10" db="EMBL/GenBank/DDBJ databases">
        <title>Campylobacter and Helicobacter PacBio genomes.</title>
        <authorList>
            <person name="Lane C."/>
        </authorList>
    </citation>
    <scope>NUCLEOTIDE SEQUENCE [LARGE SCALE GENOMIC DNA]</scope>
    <source>
        <strain evidence="1 2">2014D-0218</strain>
    </source>
</reference>